<dbReference type="Pfam" id="PF00731">
    <property type="entry name" value="AIRC"/>
    <property type="match status" value="1"/>
</dbReference>
<name>H5SJJ9_9BACT</name>
<dbReference type="Gene3D" id="3.40.50.1970">
    <property type="match status" value="1"/>
</dbReference>
<dbReference type="PANTHER" id="PTHR43064">
    <property type="entry name" value="PHOSPHORIBOSYLAMINOIMIDAZOLE CARBOXYLASE-RELATED"/>
    <property type="match status" value="1"/>
</dbReference>
<dbReference type="GO" id="GO:0016787">
    <property type="term" value="F:hydrolase activity"/>
    <property type="evidence" value="ECO:0007669"/>
    <property type="project" value="InterPro"/>
</dbReference>
<dbReference type="GO" id="GO:0016783">
    <property type="term" value="F:sulfurtransferase activity"/>
    <property type="evidence" value="ECO:0007669"/>
    <property type="project" value="InterPro"/>
</dbReference>
<accession>H5SJJ9</accession>
<evidence type="ECO:0000313" key="2">
    <source>
        <dbReference type="EMBL" id="BAL56335.1"/>
    </source>
</evidence>
<dbReference type="SMART" id="SM01001">
    <property type="entry name" value="AIRC"/>
    <property type="match status" value="1"/>
</dbReference>
<dbReference type="EMBL" id="AP011743">
    <property type="protein sequence ID" value="BAL56335.1"/>
    <property type="molecule type" value="Genomic_DNA"/>
</dbReference>
<gene>
    <name evidence="2" type="ORF">HGMM_F36B04C38</name>
</gene>
<dbReference type="SUPFAM" id="SSF52255">
    <property type="entry name" value="N5-CAIR mutase (phosphoribosylaminoimidazole carboxylase, PurE)"/>
    <property type="match status" value="1"/>
</dbReference>
<proteinExistence type="predicted"/>
<reference evidence="2" key="1">
    <citation type="journal article" date="2005" name="Environ. Microbiol.">
        <title>Genetic and functional properties of uncultivated thermophilic crenarchaeotes from a subsurface gold mine as revealed by analysis of genome fragments.</title>
        <authorList>
            <person name="Nunoura T."/>
            <person name="Hirayama H."/>
            <person name="Takami H."/>
            <person name="Oida H."/>
            <person name="Nishi S."/>
            <person name="Shimamura S."/>
            <person name="Suzuki Y."/>
            <person name="Inagaki F."/>
            <person name="Takai K."/>
            <person name="Nealson K.H."/>
            <person name="Horikoshi K."/>
        </authorList>
    </citation>
    <scope>NUCLEOTIDE SEQUENCE</scope>
</reference>
<dbReference type="PANTHER" id="PTHR43064:SF1">
    <property type="entry name" value="SLL1489 PROTEIN"/>
    <property type="match status" value="1"/>
</dbReference>
<protein>
    <recommendedName>
        <fullName evidence="1">PurE domain-containing protein</fullName>
    </recommendedName>
</protein>
<dbReference type="NCBIfam" id="NF033503">
    <property type="entry name" value="LarB"/>
    <property type="match status" value="1"/>
</dbReference>
<dbReference type="InterPro" id="IPR014729">
    <property type="entry name" value="Rossmann-like_a/b/a_fold"/>
</dbReference>
<dbReference type="AlphaFoldDB" id="H5SJJ9"/>
<dbReference type="GO" id="GO:0006189">
    <property type="term" value="P:'de novo' IMP biosynthetic process"/>
    <property type="evidence" value="ECO:0007669"/>
    <property type="project" value="InterPro"/>
</dbReference>
<dbReference type="Gene3D" id="3.40.50.620">
    <property type="entry name" value="HUPs"/>
    <property type="match status" value="1"/>
</dbReference>
<dbReference type="GO" id="GO:0006529">
    <property type="term" value="P:asparagine biosynthetic process"/>
    <property type="evidence" value="ECO:0007669"/>
    <property type="project" value="InterPro"/>
</dbReference>
<evidence type="ECO:0000259" key="1">
    <source>
        <dbReference type="SMART" id="SM01001"/>
    </source>
</evidence>
<organism evidence="2">
    <name type="scientific">uncultured Acetothermia bacterium</name>
    <dbReference type="NCBI Taxonomy" id="236499"/>
    <lineage>
        <taxon>Bacteria</taxon>
        <taxon>Candidatus Bipolaricaulota</taxon>
        <taxon>environmental samples</taxon>
    </lineage>
</organism>
<dbReference type="GO" id="GO:0004066">
    <property type="term" value="F:asparagine synthase (glutamine-hydrolyzing) activity"/>
    <property type="evidence" value="ECO:0007669"/>
    <property type="project" value="InterPro"/>
</dbReference>
<dbReference type="InterPro" id="IPR039476">
    <property type="entry name" value="P2CMN_synthase_LarB"/>
</dbReference>
<dbReference type="InterPro" id="IPR005232">
    <property type="entry name" value="LarE"/>
</dbReference>
<dbReference type="InterPro" id="IPR000031">
    <property type="entry name" value="PurE_dom"/>
</dbReference>
<dbReference type="NCBIfam" id="TIGR00268">
    <property type="entry name" value="ATP-dependent sacrificial sulfur transferase LarE"/>
    <property type="match status" value="1"/>
</dbReference>
<feature type="domain" description="PurE" evidence="1">
    <location>
        <begin position="364"/>
        <end position="493"/>
    </location>
</feature>
<dbReference type="SUPFAM" id="SSF52402">
    <property type="entry name" value="Adenine nucleotide alpha hydrolases-like"/>
    <property type="match status" value="1"/>
</dbReference>
<reference evidence="2" key="2">
    <citation type="journal article" date="2012" name="PLoS ONE">
        <title>A Deeply Branching Thermophilic Bacterium with an Ancient Acetyl-CoA Pathway Dominates a Subsurface Ecosystem.</title>
        <authorList>
            <person name="Takami H."/>
            <person name="Noguchi H."/>
            <person name="Takaki Y."/>
            <person name="Uchiyama I."/>
            <person name="Toyoda A."/>
            <person name="Nishi S."/>
            <person name="Chee G.-J."/>
            <person name="Arai W."/>
            <person name="Nunoura T."/>
            <person name="Itoh T."/>
            <person name="Hattori M."/>
            <person name="Takai K."/>
        </authorList>
    </citation>
    <scope>NUCLEOTIDE SEQUENCE</scope>
</reference>
<dbReference type="Pfam" id="PF00733">
    <property type="entry name" value="Asn_synthase"/>
    <property type="match status" value="1"/>
</dbReference>
<sequence>MDLQQKLQALRELVRSYGSAIVAFSGGVDSSVVLAVAKQELGERVLAVTAHSPVYAQRELEAAKSCAQQLGVPHEIIFTRELDDPRYINNPPTRCFHCKQELFSKLTELARARGFAVVLDGTNASDIGDFRPGMRALKDYNVKSPLLEVGLTKPEVREIARVLKLPTAEKPAMACLASRLPYGSAITPEKLKQIEHAEEFLFSLGFSQVRVRHYNEMARIEVPPHEMAQLLANRDAITARLKELGFRYVTLDLAGYRSGSMNEALKSSRLSRLSDSTDSLDSFATPDLDRERRCGVAEAVFCLGKTPEQIAAIMRELRTKTEPVLATRATPEQARAVRELLPDAIYHEQARLLTLGAPKAPKGGTVLVVTAGTSDIPVAEEAAVTAHYLGNRVEKLYDVGVAGVHRLLAHRERLNAASILIVVAGMDGVLPSIVAGLVEKPVIAVPTSVGYGANFEGLSALLTMLNSCAPGVAVVNIDNGFGAAVLATKINRL</sequence>
<dbReference type="CDD" id="cd01990">
    <property type="entry name" value="LarE-like"/>
    <property type="match status" value="1"/>
</dbReference>
<dbReference type="InterPro" id="IPR001962">
    <property type="entry name" value="Asn_synthase"/>
</dbReference>